<dbReference type="InterPro" id="IPR016747">
    <property type="entry name" value="Phosphotransbutyrylase"/>
</dbReference>
<dbReference type="NCBIfam" id="NF037970">
    <property type="entry name" value="vanZ_1"/>
    <property type="match status" value="1"/>
</dbReference>
<feature type="transmembrane region" description="Helical" evidence="1">
    <location>
        <begin position="67"/>
        <end position="86"/>
    </location>
</feature>
<dbReference type="EnsemblBacteria" id="ABF40261">
    <property type="protein sequence ID" value="ABF40261"/>
    <property type="gene ID" value="Acid345_1259"/>
</dbReference>
<dbReference type="HOGENOM" id="CLU_109402_0_0_0"/>
<dbReference type="eggNOG" id="COG5652">
    <property type="taxonomic scope" value="Bacteria"/>
</dbReference>
<evidence type="ECO:0000313" key="4">
    <source>
        <dbReference type="Proteomes" id="UP000002432"/>
    </source>
</evidence>
<dbReference type="EMBL" id="CP000360">
    <property type="protein sequence ID" value="ABF40261.1"/>
    <property type="molecule type" value="Genomic_DNA"/>
</dbReference>
<keyword evidence="4" id="KW-1185">Reference proteome</keyword>
<dbReference type="InterPro" id="IPR006976">
    <property type="entry name" value="VanZ-like"/>
</dbReference>
<dbReference type="OrthoDB" id="291892at2"/>
<protein>
    <recommendedName>
        <fullName evidence="2">VanZ-like domain-containing protein</fullName>
    </recommendedName>
</protein>
<feature type="transmembrane region" description="Helical" evidence="1">
    <location>
        <begin position="136"/>
        <end position="154"/>
    </location>
</feature>
<evidence type="ECO:0000256" key="1">
    <source>
        <dbReference type="SAM" id="Phobius"/>
    </source>
</evidence>
<keyword evidence="1" id="KW-0472">Membrane</keyword>
<accession>Q1IS89</accession>
<feature type="transmembrane region" description="Helical" evidence="1">
    <location>
        <begin position="98"/>
        <end position="116"/>
    </location>
</feature>
<feature type="domain" description="VanZ-like" evidence="2">
    <location>
        <begin position="14"/>
        <end position="152"/>
    </location>
</feature>
<proteinExistence type="predicted"/>
<keyword evidence="1" id="KW-1133">Transmembrane helix</keyword>
<evidence type="ECO:0000313" key="3">
    <source>
        <dbReference type="EMBL" id="ABF40261.1"/>
    </source>
</evidence>
<sequence length="170" mass="19390">MARQINRWKPWIPVWVWLVILAVESSDIGSSAHTGQLLLRIWTALLGRPSFESFEFVHHLIRKTGHFLGYAILSWLIFGAARGTWRNRQAVLTRGREYFWRMGWSVFAVFGTLLAASADEIHQSLNPARTGRWQDVVLDCTGAVVTQVLLYLWLTSRGRGSQPQEINAEA</sequence>
<dbReference type="PIRSF" id="PIRSF019083">
    <property type="entry name" value="UCP019083_VanZ"/>
    <property type="match status" value="1"/>
</dbReference>
<keyword evidence="1" id="KW-0812">Transmembrane</keyword>
<organism evidence="3 4">
    <name type="scientific">Koribacter versatilis (strain Ellin345)</name>
    <dbReference type="NCBI Taxonomy" id="204669"/>
    <lineage>
        <taxon>Bacteria</taxon>
        <taxon>Pseudomonadati</taxon>
        <taxon>Acidobacteriota</taxon>
        <taxon>Terriglobia</taxon>
        <taxon>Terriglobales</taxon>
        <taxon>Candidatus Korobacteraceae</taxon>
        <taxon>Candidatus Korobacter</taxon>
    </lineage>
</organism>
<dbReference type="Pfam" id="PF04892">
    <property type="entry name" value="VanZ"/>
    <property type="match status" value="1"/>
</dbReference>
<dbReference type="KEGG" id="aba:Acid345_1259"/>
<evidence type="ECO:0000259" key="2">
    <source>
        <dbReference type="Pfam" id="PF04892"/>
    </source>
</evidence>
<gene>
    <name evidence="3" type="ordered locus">Acid345_1259</name>
</gene>
<dbReference type="Proteomes" id="UP000002432">
    <property type="component" value="Chromosome"/>
</dbReference>
<dbReference type="RefSeq" id="WP_011522063.1">
    <property type="nucleotide sequence ID" value="NC_008009.1"/>
</dbReference>
<name>Q1IS89_KORVE</name>
<dbReference type="AlphaFoldDB" id="Q1IS89"/>
<reference evidence="3 4" key="1">
    <citation type="journal article" date="2009" name="Appl. Environ. Microbiol.">
        <title>Three genomes from the phylum Acidobacteria provide insight into the lifestyles of these microorganisms in soils.</title>
        <authorList>
            <person name="Ward N.L."/>
            <person name="Challacombe J.F."/>
            <person name="Janssen P.H."/>
            <person name="Henrissat B."/>
            <person name="Coutinho P.M."/>
            <person name="Wu M."/>
            <person name="Xie G."/>
            <person name="Haft D.H."/>
            <person name="Sait M."/>
            <person name="Badger J."/>
            <person name="Barabote R.D."/>
            <person name="Bradley B."/>
            <person name="Brettin T.S."/>
            <person name="Brinkac L.M."/>
            <person name="Bruce D."/>
            <person name="Creasy T."/>
            <person name="Daugherty S.C."/>
            <person name="Davidsen T.M."/>
            <person name="DeBoy R.T."/>
            <person name="Detter J.C."/>
            <person name="Dodson R.J."/>
            <person name="Durkin A.S."/>
            <person name="Ganapathy A."/>
            <person name="Gwinn-Giglio M."/>
            <person name="Han C.S."/>
            <person name="Khouri H."/>
            <person name="Kiss H."/>
            <person name="Kothari S.P."/>
            <person name="Madupu R."/>
            <person name="Nelson K.E."/>
            <person name="Nelson W.C."/>
            <person name="Paulsen I."/>
            <person name="Penn K."/>
            <person name="Ren Q."/>
            <person name="Rosovitz M.J."/>
            <person name="Selengut J.D."/>
            <person name="Shrivastava S."/>
            <person name="Sullivan S.A."/>
            <person name="Tapia R."/>
            <person name="Thompson L.S."/>
            <person name="Watkins K.L."/>
            <person name="Yang Q."/>
            <person name="Yu C."/>
            <person name="Zafar N."/>
            <person name="Zhou L."/>
            <person name="Kuske C.R."/>
        </authorList>
    </citation>
    <scope>NUCLEOTIDE SEQUENCE [LARGE SCALE GENOMIC DNA]</scope>
    <source>
        <strain evidence="3 4">Ellin345</strain>
    </source>
</reference>
<dbReference type="STRING" id="204669.Acid345_1259"/>